<keyword evidence="8" id="KW-1185">Reference proteome</keyword>
<feature type="compositionally biased region" description="Polar residues" evidence="3">
    <location>
        <begin position="63"/>
        <end position="75"/>
    </location>
</feature>
<dbReference type="CDD" id="cd07302">
    <property type="entry name" value="CHD"/>
    <property type="match status" value="1"/>
</dbReference>
<feature type="compositionally biased region" description="Basic and acidic residues" evidence="3">
    <location>
        <begin position="30"/>
        <end position="47"/>
    </location>
</feature>
<dbReference type="EMBL" id="JAGRRH010000023">
    <property type="protein sequence ID" value="KAG7344625.1"/>
    <property type="molecule type" value="Genomic_DNA"/>
</dbReference>
<dbReference type="PANTHER" id="PTHR11920:SF335">
    <property type="entry name" value="GUANYLATE CYCLASE"/>
    <property type="match status" value="1"/>
</dbReference>
<keyword evidence="1" id="KW-0547">Nucleotide-binding</keyword>
<dbReference type="GO" id="GO:0004383">
    <property type="term" value="F:guanylate cyclase activity"/>
    <property type="evidence" value="ECO:0007669"/>
    <property type="project" value="TreeGrafter"/>
</dbReference>
<dbReference type="SMART" id="SM00044">
    <property type="entry name" value="CYCc"/>
    <property type="match status" value="1"/>
</dbReference>
<dbReference type="AlphaFoldDB" id="A0A9K3KJY2"/>
<dbReference type="GO" id="GO:0005886">
    <property type="term" value="C:plasma membrane"/>
    <property type="evidence" value="ECO:0007669"/>
    <property type="project" value="TreeGrafter"/>
</dbReference>
<evidence type="ECO:0000256" key="2">
    <source>
        <dbReference type="ARBA" id="ARBA00023239"/>
    </source>
</evidence>
<evidence type="ECO:0000313" key="6">
    <source>
        <dbReference type="EMBL" id="KAG7344625.1"/>
    </source>
</evidence>
<evidence type="ECO:0000313" key="7">
    <source>
        <dbReference type="EMBL" id="KAG7370474.1"/>
    </source>
</evidence>
<proteinExistence type="predicted"/>
<dbReference type="Pfam" id="PF00233">
    <property type="entry name" value="PDEase_I"/>
    <property type="match status" value="1"/>
</dbReference>
<feature type="compositionally biased region" description="Low complexity" evidence="3">
    <location>
        <begin position="1"/>
        <end position="26"/>
    </location>
</feature>
<evidence type="ECO:0000256" key="3">
    <source>
        <dbReference type="SAM" id="MobiDB-lite"/>
    </source>
</evidence>
<dbReference type="InterPro" id="IPR050401">
    <property type="entry name" value="Cyclic_nucleotide_synthase"/>
</dbReference>
<dbReference type="GO" id="GO:0035556">
    <property type="term" value="P:intracellular signal transduction"/>
    <property type="evidence" value="ECO:0007669"/>
    <property type="project" value="InterPro"/>
</dbReference>
<organism evidence="6 8">
    <name type="scientific">Nitzschia inconspicua</name>
    <dbReference type="NCBI Taxonomy" id="303405"/>
    <lineage>
        <taxon>Eukaryota</taxon>
        <taxon>Sar</taxon>
        <taxon>Stramenopiles</taxon>
        <taxon>Ochrophyta</taxon>
        <taxon>Bacillariophyta</taxon>
        <taxon>Bacillariophyceae</taxon>
        <taxon>Bacillariophycidae</taxon>
        <taxon>Bacillariales</taxon>
        <taxon>Bacillariaceae</taxon>
        <taxon>Nitzschia</taxon>
    </lineage>
</organism>
<accession>A0A9K3KJY2</accession>
<name>A0A9K3KJY2_9STRA</name>
<dbReference type="InterPro" id="IPR002073">
    <property type="entry name" value="PDEase_catalytic_dom"/>
</dbReference>
<dbReference type="Pfam" id="PF00211">
    <property type="entry name" value="Guanylate_cyc"/>
    <property type="match status" value="1"/>
</dbReference>
<evidence type="ECO:0000256" key="4">
    <source>
        <dbReference type="SAM" id="Phobius"/>
    </source>
</evidence>
<comment type="caution">
    <text evidence="6">The sequence shown here is derived from an EMBL/GenBank/DDBJ whole genome shotgun (WGS) entry which is preliminary data.</text>
</comment>
<keyword evidence="2" id="KW-0456">Lyase</keyword>
<dbReference type="OrthoDB" id="432756at2759"/>
<gene>
    <name evidence="7" type="ORF">IV203_019044</name>
    <name evidence="6" type="ORF">IV203_022633</name>
</gene>
<dbReference type="GO" id="GO:0000166">
    <property type="term" value="F:nucleotide binding"/>
    <property type="evidence" value="ECO:0007669"/>
    <property type="project" value="UniProtKB-KW"/>
</dbReference>
<dbReference type="Proteomes" id="UP000693970">
    <property type="component" value="Unassembled WGS sequence"/>
</dbReference>
<evidence type="ECO:0000259" key="5">
    <source>
        <dbReference type="PROSITE" id="PS50125"/>
    </source>
</evidence>
<feature type="domain" description="Guanylate cyclase" evidence="5">
    <location>
        <begin position="575"/>
        <end position="709"/>
    </location>
</feature>
<dbReference type="InterPro" id="IPR001054">
    <property type="entry name" value="A/G_cyclase"/>
</dbReference>
<dbReference type="GO" id="GO:0004016">
    <property type="term" value="F:adenylate cyclase activity"/>
    <property type="evidence" value="ECO:0007669"/>
    <property type="project" value="TreeGrafter"/>
</dbReference>
<feature type="transmembrane region" description="Helical" evidence="4">
    <location>
        <begin position="94"/>
        <end position="114"/>
    </location>
</feature>
<dbReference type="GO" id="GO:0004114">
    <property type="term" value="F:3',5'-cyclic-nucleotide phosphodiesterase activity"/>
    <property type="evidence" value="ECO:0007669"/>
    <property type="project" value="InterPro"/>
</dbReference>
<evidence type="ECO:0000313" key="8">
    <source>
        <dbReference type="Proteomes" id="UP000693970"/>
    </source>
</evidence>
<dbReference type="PANTHER" id="PTHR11920">
    <property type="entry name" value="GUANYLYL CYCLASE"/>
    <property type="match status" value="1"/>
</dbReference>
<dbReference type="EMBL" id="JAGRRH010000004">
    <property type="protein sequence ID" value="KAG7370474.1"/>
    <property type="molecule type" value="Genomic_DNA"/>
</dbReference>
<feature type="region of interest" description="Disordered" evidence="3">
    <location>
        <begin position="1"/>
        <end position="76"/>
    </location>
</feature>
<sequence>MRLSSAPASAQPTLSSSTATTPESSSNMDSEDHPKDVLVVDSNHDNHSMSISHAGDHEDESSAMESSDGASATTKRSIDDEIARRQQHVAYTRCAALFLVLATAVAAGVTTYIFTSRDEQAILKQLVYEMNDEVLTTSLKHFFEITNFLEDMSISMSALATSSNVSWPYYTQFNFATSFGQAYLENAGASLISWSPIVQGELQRIEWGQYSTEYASEWIPSEHLANEIPSMIHYKNEEGLPVMEQSSGPFLPVWQLSIPIDGHSPSNTTHTIDPSAVNYNILANDLVAKTFDVMMTKNEPALSMVIDATEIYGHSLNNNVPTSLLLTPIYANAQDSDATVIGSLVSVLPWTLFYQEILHPSQPKLTVVVEQPEACGQSLVFTIEVDGEWAHYVGPGNQVPENYLEYGTTRVATGLQISNDNGCYFTIGVYPTDETIAAFDGEESAAAIWTSIVVLVILFAGFVFFAYDYAVQRRMMKTMNSAAKTNAVLASLFPTEVRDRLVGKKPKSGQDRCDTDDSIPMDIPIPESTKYRLKNYLAGVDNAAIPASDEKVQEAIAGIDMHDTKPIAELFPNTTVMFADIAGFTAWSSVREPSQVFVLLETVYRAFDNIAKKRKVFKVETVGDCYVAVAGLPEARPDHALVMAKFAKECLEKFNELSKHLEISLGPDTGDLAMRAGLHSGPVTAGVLRGDRSRFQLFGETVNTAARVESTGFRNQVHLSSDTAKLLIDAGKEHWIKKREDLVTAKGKGALQTYWLVTPGLLEGMNNDAANPESAHRVGLDLNQLEASLPPKIQRLVMWNVEILKRLLQQIIAKRNAMPSGGPKYEIQLTKLEESMDKRKQLIEEVTEIIALPKFDPSAHKNQADPSKVTIPEEVLKELKLYVCSIASMHRDNYFHNFEHASHVTMSVSKLLSRIVAPSEIIDKEGGDLASALHDHTFGITSDPLSQFSMVLSALIHDTDHLGVSNAQLVKENHDVAKFHKGQSVAEQNSVVLAWTKLMDPSFMRLRRAIYGTPDELQRFRQIVVNNVLATDIFDKELQTIRKNRWDKAFAAGTMESTDDKDSAAAINRKATIVMEHLIQASDVSHTMQHWHIFRKWNERLFAEMNTAYENGRLGFDPKAGWFQGELGFFDNYIIPLAKKLKECGVFGVSCDEYLNYALENRREWASKGESVVEQYIEKYCKPSKDAEGKNDEEK</sequence>
<keyword evidence="4" id="KW-0472">Membrane</keyword>
<keyword evidence="4" id="KW-1133">Transmembrane helix</keyword>
<reference evidence="6" key="2">
    <citation type="submission" date="2021-04" db="EMBL/GenBank/DDBJ databases">
        <authorList>
            <person name="Podell S."/>
        </authorList>
    </citation>
    <scope>NUCLEOTIDE SEQUENCE</scope>
    <source>
        <strain evidence="6">Hildebrandi</strain>
    </source>
</reference>
<evidence type="ECO:0000256" key="1">
    <source>
        <dbReference type="ARBA" id="ARBA00022741"/>
    </source>
</evidence>
<feature type="transmembrane region" description="Helical" evidence="4">
    <location>
        <begin position="446"/>
        <end position="467"/>
    </location>
</feature>
<dbReference type="PROSITE" id="PS50125">
    <property type="entry name" value="GUANYLATE_CYCLASE_2"/>
    <property type="match status" value="1"/>
</dbReference>
<dbReference type="GO" id="GO:0001653">
    <property type="term" value="F:peptide receptor activity"/>
    <property type="evidence" value="ECO:0007669"/>
    <property type="project" value="TreeGrafter"/>
</dbReference>
<protein>
    <submittedName>
        <fullName evidence="6">Adenylate/guanylate cyclase with GAF and PAS/PAC sensor domain</fullName>
    </submittedName>
</protein>
<reference evidence="6" key="1">
    <citation type="journal article" date="2021" name="Sci. Rep.">
        <title>Diploid genomic architecture of Nitzschia inconspicua, an elite biomass production diatom.</title>
        <authorList>
            <person name="Oliver A."/>
            <person name="Podell S."/>
            <person name="Pinowska A."/>
            <person name="Traller J.C."/>
            <person name="Smith S.R."/>
            <person name="McClure R."/>
            <person name="Beliaev A."/>
            <person name="Bohutskyi P."/>
            <person name="Hill E.A."/>
            <person name="Rabines A."/>
            <person name="Zheng H."/>
            <person name="Allen L.Z."/>
            <person name="Kuo A."/>
            <person name="Grigoriev I.V."/>
            <person name="Allen A.E."/>
            <person name="Hazlebeck D."/>
            <person name="Allen E.E."/>
        </authorList>
    </citation>
    <scope>NUCLEOTIDE SEQUENCE</scope>
    <source>
        <strain evidence="6">Hildebrandi</strain>
    </source>
</reference>
<keyword evidence="4" id="KW-0812">Transmembrane</keyword>
<dbReference type="GO" id="GO:0007168">
    <property type="term" value="P:receptor guanylyl cyclase signaling pathway"/>
    <property type="evidence" value="ECO:0007669"/>
    <property type="project" value="TreeGrafter"/>
</dbReference>